<accession>A0A364KU47</accession>
<evidence type="ECO:0000313" key="4">
    <source>
        <dbReference type="EMBL" id="RAO67080.1"/>
    </source>
</evidence>
<evidence type="ECO:0000256" key="2">
    <source>
        <dbReference type="SAM" id="MobiDB-lite"/>
    </source>
</evidence>
<evidence type="ECO:0000313" key="5">
    <source>
        <dbReference type="Proteomes" id="UP000249363"/>
    </source>
</evidence>
<keyword evidence="3" id="KW-1133">Transmembrane helix</keyword>
<dbReference type="RefSeq" id="XP_040731596.1">
    <property type="nucleotide sequence ID" value="XM_040875310.1"/>
</dbReference>
<sequence>MEEKTKSPSFYVLNVGGLLLILSVVGSTLRFALISVTLISWLQTQWLAYTAALKRRHSARLAAAADQNQIRLRKQIADVSEAVGENVIALLDKRRRELVLKVDQVAERKRQGYKQDIVRRITEDLAEFQESERIKDEQSLTLREYRISQREKEVKDREEALQARQKTLDEREQRIKDSERALQDRQKLLDEQEQKARAAADRMRQVQIKQEEVKIQSRVLSQPATIATPYSAIQSSISPIAKKPTILPADLLDFADDLESSHFTCIGVTKKGTRCGQSMISNFDKSSASERIAKMVSPGPGDSVLFDMKALQELADWMLCPRLHRDTLQGAGIASRWYDQLSDARAQFDSHRAKEFKTPPSAGVPNIFGSASTGNSTGTTASSLGSSAQPVSMPYLSSNSQSMNLFGNRTTTSNSEQQLFGGSAARNLTPMFEVMSQARP</sequence>
<dbReference type="EMBL" id="MIKG01000004">
    <property type="protein sequence ID" value="RAO67080.1"/>
    <property type="molecule type" value="Genomic_DNA"/>
</dbReference>
<reference evidence="4 5" key="1">
    <citation type="journal article" date="2017" name="Biotechnol. Biofuels">
        <title>Differential beta-glucosidase expression as a function of carbon source availability in Talaromyces amestolkiae: a genomic and proteomic approach.</title>
        <authorList>
            <person name="de Eugenio L.I."/>
            <person name="Mendez-Liter J.A."/>
            <person name="Nieto-Dominguez M."/>
            <person name="Alonso L."/>
            <person name="Gil-Munoz J."/>
            <person name="Barriuso J."/>
            <person name="Prieto A."/>
            <person name="Martinez M.J."/>
        </authorList>
    </citation>
    <scope>NUCLEOTIDE SEQUENCE [LARGE SCALE GENOMIC DNA]</scope>
    <source>
        <strain evidence="4 5">CIB</strain>
    </source>
</reference>
<dbReference type="GeneID" id="63792308"/>
<feature type="compositionally biased region" description="Low complexity" evidence="2">
    <location>
        <begin position="369"/>
        <end position="388"/>
    </location>
</feature>
<name>A0A364KU47_TALAM</name>
<gene>
    <name evidence="4" type="ORF">BHQ10_003092</name>
</gene>
<organism evidence="4 5">
    <name type="scientific">Talaromyces amestolkiae</name>
    <dbReference type="NCBI Taxonomy" id="1196081"/>
    <lineage>
        <taxon>Eukaryota</taxon>
        <taxon>Fungi</taxon>
        <taxon>Dikarya</taxon>
        <taxon>Ascomycota</taxon>
        <taxon>Pezizomycotina</taxon>
        <taxon>Eurotiomycetes</taxon>
        <taxon>Eurotiomycetidae</taxon>
        <taxon>Eurotiales</taxon>
        <taxon>Trichocomaceae</taxon>
        <taxon>Talaromyces</taxon>
        <taxon>Talaromyces sect. Talaromyces</taxon>
    </lineage>
</organism>
<keyword evidence="3" id="KW-0812">Transmembrane</keyword>
<dbReference type="STRING" id="1196081.A0A364KU47"/>
<proteinExistence type="predicted"/>
<dbReference type="AlphaFoldDB" id="A0A364KU47"/>
<protein>
    <submittedName>
        <fullName evidence="4">Uncharacterized protein</fullName>
    </submittedName>
</protein>
<dbReference type="Proteomes" id="UP000249363">
    <property type="component" value="Unassembled WGS sequence"/>
</dbReference>
<feature type="coiled-coil region" evidence="1">
    <location>
        <begin position="161"/>
        <end position="209"/>
    </location>
</feature>
<comment type="caution">
    <text evidence="4">The sequence shown here is derived from an EMBL/GenBank/DDBJ whole genome shotgun (WGS) entry which is preliminary data.</text>
</comment>
<feature type="region of interest" description="Disordered" evidence="2">
    <location>
        <begin position="350"/>
        <end position="393"/>
    </location>
</feature>
<dbReference type="OrthoDB" id="4227234at2759"/>
<keyword evidence="3" id="KW-0472">Membrane</keyword>
<keyword evidence="1" id="KW-0175">Coiled coil</keyword>
<feature type="transmembrane region" description="Helical" evidence="3">
    <location>
        <begin position="12"/>
        <end position="42"/>
    </location>
</feature>
<evidence type="ECO:0000256" key="3">
    <source>
        <dbReference type="SAM" id="Phobius"/>
    </source>
</evidence>
<keyword evidence="5" id="KW-1185">Reference proteome</keyword>
<evidence type="ECO:0000256" key="1">
    <source>
        <dbReference type="SAM" id="Coils"/>
    </source>
</evidence>